<reference evidence="1" key="1">
    <citation type="submission" date="2018-05" db="EMBL/GenBank/DDBJ databases">
        <authorList>
            <person name="Lanie J.A."/>
            <person name="Ng W.-L."/>
            <person name="Kazmierczak K.M."/>
            <person name="Andrzejewski T.M."/>
            <person name="Davidsen T.M."/>
            <person name="Wayne K.J."/>
            <person name="Tettelin H."/>
            <person name="Glass J.I."/>
            <person name="Rusch D."/>
            <person name="Podicherti R."/>
            <person name="Tsui H.-C.T."/>
            <person name="Winkler M.E."/>
        </authorList>
    </citation>
    <scope>NUCLEOTIDE SEQUENCE</scope>
</reference>
<name>A0A382DCW3_9ZZZZ</name>
<feature type="non-terminal residue" evidence="1">
    <location>
        <position position="196"/>
    </location>
</feature>
<dbReference type="EMBL" id="UINC01038448">
    <property type="protein sequence ID" value="SVB35487.1"/>
    <property type="molecule type" value="Genomic_DNA"/>
</dbReference>
<evidence type="ECO:0000313" key="1">
    <source>
        <dbReference type="EMBL" id="SVB35487.1"/>
    </source>
</evidence>
<accession>A0A382DCW3</accession>
<sequence length="196" mass="22228">MGDVFNGPPDHLSLLDNAINVSKDTGIPLSATFNNTLVRPSQNNLDLFIQNFTQLYDTGVVRSATIPHTHWIATKQIQTAFPKLEIKNTILRNVTEPREVVALGEAGFNYVNLDRDLMRDQDKLKEMKRAKEYAGVKLSLLANEGCIGNCPMMDEHYEFNNSRTNEVQYFNDPMSRVSCDKWDQEDMAVPLKSANF</sequence>
<protein>
    <recommendedName>
        <fullName evidence="2">Radical SAM core domain-containing protein</fullName>
    </recommendedName>
</protein>
<proteinExistence type="predicted"/>
<organism evidence="1">
    <name type="scientific">marine metagenome</name>
    <dbReference type="NCBI Taxonomy" id="408172"/>
    <lineage>
        <taxon>unclassified sequences</taxon>
        <taxon>metagenomes</taxon>
        <taxon>ecological metagenomes</taxon>
    </lineage>
</organism>
<gene>
    <name evidence="1" type="ORF">METZ01_LOCUS188341</name>
</gene>
<dbReference type="AlphaFoldDB" id="A0A382DCW3"/>
<evidence type="ECO:0008006" key="2">
    <source>
        <dbReference type="Google" id="ProtNLM"/>
    </source>
</evidence>